<keyword evidence="2" id="KW-1185">Reference proteome</keyword>
<name>A0ABR1PED1_DIAER</name>
<dbReference type="InterPro" id="IPR027796">
    <property type="entry name" value="OTT_1508_deam-like"/>
</dbReference>
<dbReference type="Pfam" id="PF14441">
    <property type="entry name" value="OTT_1508_deam"/>
    <property type="match status" value="1"/>
</dbReference>
<sequence length="507" mass="56796">MVVVIRPTTSGSAMDPTYSASDAIFTQGGDTPVQPGSFHGIVTTSVSGQAHKRFVVVSTLLHLIDPVRGEPTTHSLDRHPHDDSWKHDQLQKKFLDSFALIASTSRTGGDTASAVCLEQGHPSGTILRLARNLGISDEHLVSRLQEVLDDLTAVALKDKSAKDVEAEILRKVIALTEDKIWSILEKLSSRNIHTAIEQATSRISGTNEFSDDAEDANFKHWIRNLPLLASIRSESDPAELIPHIKWASQARWVYSEQLESFFGPEEGLPYWFKYIYKLGRYYAATKAMLKLACKQPLVFTNGIHVEPVDAPEPQKFSLGQEKTPLLTVLQKITKADPQILKEKLGQTWLTDDPESRLRRACRMTLTVHAEMQLLSFYDHNPQLTPRLLFMGTSKKACYLCHEFMSRHPLTIGVSATHQKLYPTWMPAPCSSIVRKKHKVLLWEFSRHLEQTTARDLETRLGIRRPSTMDSTAGPSLTTTGTFSTDFSHLSLGVVAGSERYALEESWE</sequence>
<protein>
    <submittedName>
        <fullName evidence="1">Uncharacterized protein</fullName>
    </submittedName>
</protein>
<dbReference type="Proteomes" id="UP001430848">
    <property type="component" value="Unassembled WGS sequence"/>
</dbReference>
<reference evidence="1 2" key="1">
    <citation type="submission" date="2024-02" db="EMBL/GenBank/DDBJ databases">
        <title>De novo assembly and annotation of 12 fungi associated with fruit tree decline syndrome in Ontario, Canada.</title>
        <authorList>
            <person name="Sulman M."/>
            <person name="Ellouze W."/>
            <person name="Ilyukhin E."/>
        </authorList>
    </citation>
    <scope>NUCLEOTIDE SEQUENCE [LARGE SCALE GENOMIC DNA]</scope>
    <source>
        <strain evidence="1 2">M169</strain>
    </source>
</reference>
<evidence type="ECO:0000313" key="1">
    <source>
        <dbReference type="EMBL" id="KAK7734864.1"/>
    </source>
</evidence>
<proteinExistence type="predicted"/>
<comment type="caution">
    <text evidence="1">The sequence shown here is derived from an EMBL/GenBank/DDBJ whole genome shotgun (WGS) entry which is preliminary data.</text>
</comment>
<evidence type="ECO:0000313" key="2">
    <source>
        <dbReference type="Proteomes" id="UP001430848"/>
    </source>
</evidence>
<gene>
    <name evidence="1" type="ORF">SLS63_004285</name>
</gene>
<dbReference type="EMBL" id="JAKNSF020000015">
    <property type="protein sequence ID" value="KAK7734864.1"/>
    <property type="molecule type" value="Genomic_DNA"/>
</dbReference>
<accession>A0ABR1PED1</accession>
<organism evidence="1 2">
    <name type="scientific">Diaporthe eres</name>
    <name type="common">Phomopsis oblonga</name>
    <dbReference type="NCBI Taxonomy" id="83184"/>
    <lineage>
        <taxon>Eukaryota</taxon>
        <taxon>Fungi</taxon>
        <taxon>Dikarya</taxon>
        <taxon>Ascomycota</taxon>
        <taxon>Pezizomycotina</taxon>
        <taxon>Sordariomycetes</taxon>
        <taxon>Sordariomycetidae</taxon>
        <taxon>Diaporthales</taxon>
        <taxon>Diaporthaceae</taxon>
        <taxon>Diaporthe</taxon>
        <taxon>Diaporthe eres species complex</taxon>
    </lineage>
</organism>